<comment type="caution">
    <text evidence="2">The sequence shown here is derived from an EMBL/GenBank/DDBJ whole genome shotgun (WGS) entry which is preliminary data.</text>
</comment>
<organism evidence="2 3">
    <name type="scientific">Polysphondylium violaceum</name>
    <dbReference type="NCBI Taxonomy" id="133409"/>
    <lineage>
        <taxon>Eukaryota</taxon>
        <taxon>Amoebozoa</taxon>
        <taxon>Evosea</taxon>
        <taxon>Eumycetozoa</taxon>
        <taxon>Dictyostelia</taxon>
        <taxon>Dictyosteliales</taxon>
        <taxon>Dictyosteliaceae</taxon>
        <taxon>Polysphondylium</taxon>
    </lineage>
</organism>
<evidence type="ECO:0000256" key="1">
    <source>
        <dbReference type="ARBA" id="ARBA00022737"/>
    </source>
</evidence>
<accession>A0A8J4V281</accession>
<gene>
    <name evidence="2" type="ORF">CYY_007425</name>
</gene>
<evidence type="ECO:0008006" key="4">
    <source>
        <dbReference type="Google" id="ProtNLM"/>
    </source>
</evidence>
<dbReference type="InterPro" id="IPR008615">
    <property type="entry name" value="FNIP"/>
</dbReference>
<feature type="non-terminal residue" evidence="2">
    <location>
        <position position="396"/>
    </location>
</feature>
<dbReference type="AlphaFoldDB" id="A0A8J4V281"/>
<proteinExistence type="predicted"/>
<dbReference type="PANTHER" id="PTHR32134:SF92">
    <property type="entry name" value="FNIP REPEAT-CONTAINING PROTEIN"/>
    <property type="match status" value="1"/>
</dbReference>
<dbReference type="Proteomes" id="UP000695562">
    <property type="component" value="Unassembled WGS sequence"/>
</dbReference>
<evidence type="ECO:0000313" key="2">
    <source>
        <dbReference type="EMBL" id="KAF2071267.1"/>
    </source>
</evidence>
<reference evidence="2" key="1">
    <citation type="submission" date="2020-01" db="EMBL/GenBank/DDBJ databases">
        <title>Development of genomics and gene disruption for Polysphondylium violaceum indicates a role for the polyketide synthase stlB in stalk morphogenesis.</title>
        <authorList>
            <person name="Narita B."/>
            <person name="Kawabe Y."/>
            <person name="Kin K."/>
            <person name="Saito T."/>
            <person name="Gibbs R."/>
            <person name="Kuspa A."/>
            <person name="Muzny D."/>
            <person name="Queller D."/>
            <person name="Richards S."/>
            <person name="Strassman J."/>
            <person name="Sucgang R."/>
            <person name="Worley K."/>
            <person name="Schaap P."/>
        </authorList>
    </citation>
    <scope>NUCLEOTIDE SEQUENCE</scope>
    <source>
        <strain evidence="2">QSvi11</strain>
    </source>
</reference>
<evidence type="ECO:0000313" key="3">
    <source>
        <dbReference type="Proteomes" id="UP000695562"/>
    </source>
</evidence>
<dbReference type="Pfam" id="PF05725">
    <property type="entry name" value="FNIP"/>
    <property type="match status" value="1"/>
</dbReference>
<dbReference type="PANTHER" id="PTHR32134">
    <property type="entry name" value="FNIP REPEAT-CONTAINING PROTEIN"/>
    <property type="match status" value="1"/>
</dbReference>
<dbReference type="EMBL" id="AJWJ01000395">
    <property type="protein sequence ID" value="KAF2071267.1"/>
    <property type="molecule type" value="Genomic_DNA"/>
</dbReference>
<protein>
    <recommendedName>
        <fullName evidence="4">FNIP repeat-containing protein</fullName>
    </recommendedName>
</protein>
<keyword evidence="3" id="KW-1185">Reference proteome</keyword>
<keyword evidence="1" id="KW-0677">Repeat</keyword>
<dbReference type="InterPro" id="IPR051251">
    <property type="entry name" value="STK_FNIP-Repeat"/>
</dbReference>
<sequence length="396" mass="44674">MSSISFFFQCLRNKCISRKISLYQRVVRGQFIRVTLPFVCHQIQDLVELGEYGVCVSLSVSRYDYKSYSQEFMMLSEKEKSMIKEIVFLSSEVMYTVDDGFIPMSVKSVTMESSFNQPITMLLFPSSVEKINLSNAYYFQHIIDIDQLPENLTELSLPRLAQEPFVNGPFSPSLKKLKIQGFLAPFNQHILSEGLETLELGPYKHFSSPLPSTIKTLIIPNINTIQNLPPSLTDVVSKCFGVDTQLPSTVEKLKYTQGSGFLHRFPTVPIHLRELECFVLEHYIDIDPGCLPKSLEKLSLFGFPGKIHPGAIGPNVSDLTLILSKKKTNFDDIHIPLDGGIKKMYLVVGELSKLPKSQIVPHSVTNLKLLSTDKQFVKDNIPKHCITLDLLDSPLP</sequence>
<name>A0A8J4V281_9MYCE</name>